<comment type="pathway">
    <text evidence="2">Lipid metabolism; fatty acid biosynthesis.</text>
</comment>
<dbReference type="Pfam" id="PF00698">
    <property type="entry name" value="Acyl_transf_1"/>
    <property type="match status" value="1"/>
</dbReference>
<dbReference type="PROSITE" id="PS00606">
    <property type="entry name" value="KS3_1"/>
    <property type="match status" value="1"/>
</dbReference>
<dbReference type="Gene3D" id="3.40.47.10">
    <property type="match status" value="1"/>
</dbReference>
<evidence type="ECO:0000256" key="2">
    <source>
        <dbReference type="ARBA" id="ARBA00005194"/>
    </source>
</evidence>
<evidence type="ECO:0000256" key="5">
    <source>
        <dbReference type="ARBA" id="ARBA00022553"/>
    </source>
</evidence>
<feature type="domain" description="Ketosynthase family 3 (KS3)" evidence="9">
    <location>
        <begin position="1089"/>
        <end position="1514"/>
    </location>
</feature>
<dbReference type="EMBL" id="PNBW01000041">
    <property type="protein sequence ID" value="TMO75133.1"/>
    <property type="molecule type" value="Genomic_DNA"/>
</dbReference>
<dbReference type="Gene3D" id="1.10.1200.10">
    <property type="entry name" value="ACP-like"/>
    <property type="match status" value="3"/>
</dbReference>
<evidence type="ECO:0008006" key="12">
    <source>
        <dbReference type="Google" id="ProtNLM"/>
    </source>
</evidence>
<dbReference type="CDD" id="cd05930">
    <property type="entry name" value="A_NRPS"/>
    <property type="match status" value="1"/>
</dbReference>
<dbReference type="SUPFAM" id="SSF53901">
    <property type="entry name" value="Thiolase-like"/>
    <property type="match status" value="1"/>
</dbReference>
<evidence type="ECO:0000256" key="7">
    <source>
        <dbReference type="SAM" id="Coils"/>
    </source>
</evidence>
<dbReference type="InterPro" id="IPR049490">
    <property type="entry name" value="C883_1060-like_KR_N"/>
</dbReference>
<dbReference type="InterPro" id="IPR057326">
    <property type="entry name" value="KR_dom"/>
</dbReference>
<evidence type="ECO:0000256" key="1">
    <source>
        <dbReference type="ARBA" id="ARBA00001957"/>
    </source>
</evidence>
<dbReference type="SUPFAM" id="SSF52151">
    <property type="entry name" value="FabD/lysophospholipase-like"/>
    <property type="match status" value="1"/>
</dbReference>
<dbReference type="InterPro" id="IPR045851">
    <property type="entry name" value="AMP-bd_C_sf"/>
</dbReference>
<protein>
    <recommendedName>
        <fullName evidence="12">Non-ribosomal peptide synthetase</fullName>
    </recommendedName>
</protein>
<dbReference type="Pfam" id="PF21394">
    <property type="entry name" value="Beta-ketacyl_N"/>
    <property type="match status" value="1"/>
</dbReference>
<dbReference type="PROSITE" id="PS50075">
    <property type="entry name" value="CARRIER"/>
    <property type="match status" value="3"/>
</dbReference>
<dbReference type="InterPro" id="IPR036291">
    <property type="entry name" value="NAD(P)-bd_dom_sf"/>
</dbReference>
<dbReference type="InterPro" id="IPR036736">
    <property type="entry name" value="ACP-like_sf"/>
</dbReference>
<evidence type="ECO:0000256" key="6">
    <source>
        <dbReference type="ARBA" id="ARBA00022679"/>
    </source>
</evidence>
<dbReference type="InterPro" id="IPR006162">
    <property type="entry name" value="Ppantetheine_attach_site"/>
</dbReference>
<dbReference type="InterPro" id="IPR016035">
    <property type="entry name" value="Acyl_Trfase/lysoPLipase"/>
</dbReference>
<dbReference type="SUPFAM" id="SSF55048">
    <property type="entry name" value="Probable ACP-binding domain of malonyl-CoA ACP transacylase"/>
    <property type="match status" value="1"/>
</dbReference>
<evidence type="ECO:0000313" key="10">
    <source>
        <dbReference type="EMBL" id="TMO75133.1"/>
    </source>
</evidence>
<dbReference type="Pfam" id="PF00668">
    <property type="entry name" value="Condensation"/>
    <property type="match status" value="1"/>
</dbReference>
<reference evidence="11" key="1">
    <citation type="submission" date="2019-06" db="EMBL/GenBank/DDBJ databases">
        <title>Co-occurence of chitin degradation, pigmentation and bioactivity in marine Pseudoalteromonas.</title>
        <authorList>
            <person name="Sonnenschein E.C."/>
            <person name="Bech P.K."/>
        </authorList>
    </citation>
    <scope>NUCLEOTIDE SEQUENCE [LARGE SCALE GENOMIC DNA]</scope>
    <source>
        <strain evidence="11">S3895</strain>
    </source>
</reference>
<feature type="domain" description="Carrier" evidence="8">
    <location>
        <begin position="997"/>
        <end position="1072"/>
    </location>
</feature>
<dbReference type="Pfam" id="PF16197">
    <property type="entry name" value="KAsynt_C_assoc"/>
    <property type="match status" value="1"/>
</dbReference>
<dbReference type="CDD" id="cd00833">
    <property type="entry name" value="PKS"/>
    <property type="match status" value="1"/>
</dbReference>
<dbReference type="Gene3D" id="3.30.559.10">
    <property type="entry name" value="Chloramphenicol acetyltransferase-like domain"/>
    <property type="match status" value="1"/>
</dbReference>
<dbReference type="Gene3D" id="3.40.366.10">
    <property type="entry name" value="Malonyl-Coenzyme A Acyl Carrier Protein, domain 2"/>
    <property type="match status" value="1"/>
</dbReference>
<dbReference type="InterPro" id="IPR001227">
    <property type="entry name" value="Ac_transferase_dom_sf"/>
</dbReference>
<dbReference type="InterPro" id="IPR014030">
    <property type="entry name" value="Ketoacyl_synth_N"/>
</dbReference>
<keyword evidence="7" id="KW-0175">Coiled coil</keyword>
<dbReference type="InterPro" id="IPR032821">
    <property type="entry name" value="PKS_assoc"/>
</dbReference>
<dbReference type="PANTHER" id="PTHR43775">
    <property type="entry name" value="FATTY ACID SYNTHASE"/>
    <property type="match status" value="1"/>
</dbReference>
<dbReference type="SUPFAM" id="SSF56801">
    <property type="entry name" value="Acetyl-CoA synthetase-like"/>
    <property type="match status" value="1"/>
</dbReference>
<dbReference type="SUPFAM" id="SSF47336">
    <property type="entry name" value="ACP-like"/>
    <property type="match status" value="3"/>
</dbReference>
<dbReference type="Pfam" id="PF00501">
    <property type="entry name" value="AMP-binding"/>
    <property type="match status" value="1"/>
</dbReference>
<dbReference type="InterPro" id="IPR018201">
    <property type="entry name" value="Ketoacyl_synth_AS"/>
</dbReference>
<dbReference type="Pfam" id="PF00550">
    <property type="entry name" value="PP-binding"/>
    <property type="match status" value="3"/>
</dbReference>
<dbReference type="InterPro" id="IPR016039">
    <property type="entry name" value="Thiolase-like"/>
</dbReference>
<dbReference type="Proteomes" id="UP000307164">
    <property type="component" value="Unassembled WGS sequence"/>
</dbReference>
<dbReference type="RefSeq" id="WP_138676437.1">
    <property type="nucleotide sequence ID" value="NZ_PNBW01000041.1"/>
</dbReference>
<dbReference type="InterPro" id="IPR013968">
    <property type="entry name" value="PKS_KR"/>
</dbReference>
<dbReference type="PANTHER" id="PTHR43775:SF51">
    <property type="entry name" value="INACTIVE PHENOLPHTHIOCEROL SYNTHESIS POLYKETIDE SYNTHASE TYPE I PKS1-RELATED"/>
    <property type="match status" value="1"/>
</dbReference>
<dbReference type="InterPro" id="IPR000873">
    <property type="entry name" value="AMP-dep_synth/lig_dom"/>
</dbReference>
<comment type="cofactor">
    <cofactor evidence="1">
        <name>pantetheine 4'-phosphate</name>
        <dbReference type="ChEBI" id="CHEBI:47942"/>
    </cofactor>
</comment>
<feature type="coiled-coil region" evidence="7">
    <location>
        <begin position="3"/>
        <end position="30"/>
    </location>
</feature>
<dbReference type="SMART" id="SM00827">
    <property type="entry name" value="PKS_AT"/>
    <property type="match status" value="1"/>
</dbReference>
<dbReference type="InterPro" id="IPR050091">
    <property type="entry name" value="PKS_NRPS_Biosynth_Enz"/>
</dbReference>
<proteinExistence type="inferred from homology"/>
<dbReference type="Gene3D" id="3.30.300.30">
    <property type="match status" value="1"/>
</dbReference>
<dbReference type="InterPro" id="IPR014031">
    <property type="entry name" value="Ketoacyl_synth_C"/>
</dbReference>
<dbReference type="InterPro" id="IPR001242">
    <property type="entry name" value="Condensation_dom"/>
</dbReference>
<keyword evidence="4" id="KW-0596">Phosphopantetheine</keyword>
<comment type="caution">
    <text evidence="10">The sequence shown here is derived from an EMBL/GenBank/DDBJ whole genome shotgun (WGS) entry which is preliminary data.</text>
</comment>
<dbReference type="InterPro" id="IPR014043">
    <property type="entry name" value="Acyl_transferase_dom"/>
</dbReference>
<dbReference type="InterPro" id="IPR023213">
    <property type="entry name" value="CAT-like_dom_sf"/>
</dbReference>
<dbReference type="PROSITE" id="PS00455">
    <property type="entry name" value="AMP_BINDING"/>
    <property type="match status" value="1"/>
</dbReference>
<dbReference type="PROSITE" id="PS52004">
    <property type="entry name" value="KS3_2"/>
    <property type="match status" value="1"/>
</dbReference>
<dbReference type="InterPro" id="IPR020845">
    <property type="entry name" value="AMP-binding_CS"/>
</dbReference>
<dbReference type="Gene3D" id="3.30.70.3290">
    <property type="match status" value="1"/>
</dbReference>
<dbReference type="SMART" id="SM00822">
    <property type="entry name" value="PKS_KR"/>
    <property type="match status" value="1"/>
</dbReference>
<evidence type="ECO:0000256" key="4">
    <source>
        <dbReference type="ARBA" id="ARBA00022450"/>
    </source>
</evidence>
<dbReference type="PROSITE" id="PS00012">
    <property type="entry name" value="PHOSPHOPANTETHEINE"/>
    <property type="match status" value="1"/>
</dbReference>
<dbReference type="SMART" id="SM00825">
    <property type="entry name" value="PKS_KS"/>
    <property type="match status" value="1"/>
</dbReference>
<feature type="domain" description="Carrier" evidence="8">
    <location>
        <begin position="2494"/>
        <end position="2569"/>
    </location>
</feature>
<dbReference type="Pfam" id="PF08659">
    <property type="entry name" value="KR"/>
    <property type="match status" value="1"/>
</dbReference>
<evidence type="ECO:0000313" key="11">
    <source>
        <dbReference type="Proteomes" id="UP000307164"/>
    </source>
</evidence>
<evidence type="ECO:0000259" key="9">
    <source>
        <dbReference type="PROSITE" id="PS52004"/>
    </source>
</evidence>
<dbReference type="SUPFAM" id="SSF51735">
    <property type="entry name" value="NAD(P)-binding Rossmann-fold domains"/>
    <property type="match status" value="2"/>
</dbReference>
<dbReference type="SUPFAM" id="SSF52777">
    <property type="entry name" value="CoA-dependent acyltransferases"/>
    <property type="match status" value="2"/>
</dbReference>
<dbReference type="Gene3D" id="3.40.50.12780">
    <property type="entry name" value="N-terminal domain of ligase-like"/>
    <property type="match status" value="1"/>
</dbReference>
<dbReference type="InterPro" id="IPR009081">
    <property type="entry name" value="PP-bd_ACP"/>
</dbReference>
<dbReference type="Pfam" id="PF02801">
    <property type="entry name" value="Ketoacyl-synt_C"/>
    <property type="match status" value="1"/>
</dbReference>
<dbReference type="InterPro" id="IPR016036">
    <property type="entry name" value="Malonyl_transacylase_ACP-bd"/>
</dbReference>
<dbReference type="InterPro" id="IPR020841">
    <property type="entry name" value="PKS_Beta-ketoAc_synthase_dom"/>
</dbReference>
<comment type="similarity">
    <text evidence="3">Belongs to the short-chain dehydrogenases/reductases (SDR) family.</text>
</comment>
<keyword evidence="11" id="KW-1185">Reference proteome</keyword>
<name>A0ABY2VYL4_9GAMM</name>
<evidence type="ECO:0000259" key="8">
    <source>
        <dbReference type="PROSITE" id="PS50075"/>
    </source>
</evidence>
<dbReference type="InterPro" id="IPR042099">
    <property type="entry name" value="ANL_N_sf"/>
</dbReference>
<dbReference type="Pfam" id="PF00109">
    <property type="entry name" value="ketoacyl-synt"/>
    <property type="match status" value="1"/>
</dbReference>
<dbReference type="Gene3D" id="3.40.50.720">
    <property type="entry name" value="NAD(P)-binding Rossmann-like Domain"/>
    <property type="match status" value="1"/>
</dbReference>
<keyword evidence="5" id="KW-0597">Phosphoprotein</keyword>
<sequence length="2663" mass="295386">MSNNNQQSELAQKKEKLLQLLKEKQATERQNHIVQSDDARVQFPVSFNQQGVWLVNQVEGTSHHYNAPAVFDIKGHFNIEVAEQAFNKVIEHHAILRTNYHMIDGELVQRINDNCKLSINVFDLTTAHKSYSDVLKQQVTHSFDFEHELMLRVSYVKRTADAGTLVCNVHHIACDGISLKLIFSCFSKYYEALLEGHDLKVVLPPVRYGDFAIWQREKFGEDKPSASLGYWNTQLSGGQTALTLPSSVMSEDNSSLEGGEYSFAINSTLHLEIKEQLKVQGVTMHMWLHAAYVVLLHLLSGEKDILLRTPFANRSNNQLKEVVGMFTNELPLRSKIDPNVKFSEFLQDIRSLNLETQNHQDVPSELLAKILAAYNNAHVAKGAQVAFRVDDHQLDGFDFSHCQLLLNKRQTEYVKHDLTLAMSLNNDELNMVFEYRNSSFKLHDIIAFSKSFITLITALCQNPDRLISSLDLIQSEQVPVNSANENEGEVLTGSFIEAFESNVLANPDAIAILEGDKSLSYYDLSQRVKRVSAALQGRSVQPRDLVAISLQKRSTTLTVILAVLKLGASFVLLSEKLPYARKAYIIDNSNASLLVTDSTLTELSDLVEVISYQALECDPCELDLSQIIVTKSSLAYVCYTSGTSGYPKGAKIAHEGILNLSKNMSKIMDSFFEVGTSLRWTTHAEPSFDASLQVVSQLANNVTLVTPPDTKEPKALVEFLQTNSVDVFDCTPSQLDLMLPYLELANIQKRLVLVIGGEPISETLWGKIAQLSSLTNIRAMNVYGLTECSVNSTYAEISGNTPHIGQALDNVSLYIIGSSGKRLPDGLPGELYIGGCGVAKGYINNPELTRERFVTIAQSDHDLVYKTGDLCRINEEGNIEFLGRMDDQVKIRGYRIELREIDEHLSQLDGIEQVISVLAGEGEHKYIVTHLKIENTITAKSAFEVCKKHITEHLPSYMLPSSFTVLEHIPLTVHGKIDKSKLPDVLPGAHLKTANSSIAHGLAKRLQNIWQTVLKRDDISLNDNFFDVGGNSLLGVHLAQAISQEFSTDFTVRDIFKYPTIMLLKEYFSDVGETSAEAVDDMSQSEELSPDIAIIGYSGRFPDAESVEILWQNIQQKKESITHYTTEELLKAGISQTELENSNYVKSGFVLDNIKAFDAQYFGMTPNEAKVLDPQQRVLFECATEALQHAGYGDIQAPQNIGIFCGTGESQYFFNHILPNQDIVNSQGLKALHGNSPAFTATRLAYQLNFTGPALNILTACSTSLVSVHQACMSIKNAECTAALAGGASVRRFDKQGYQFEDGNILSADGHCRAFDDEASGTREGDGGGFIVLKLLSKAILDGDQIHAVIKGSAVNNDGSQKAGYVAPGVAGQASVIQKAIQNAGIPSHTISYIEAHGTGTKIGDPLEIEALKQVFKNTEEVKHKIAISSLKPNIGHLDTGAGIAGLLKVVMALKNKALPPTINFDLLNKNIDLGSSLYINDKLIPWPQSDYPMRAGISAFGVGGTNAHIVLEEAPSRDVEDSAEPAHTLLLSAKSEQALKDIYHRYNTFFYDLEESKVACTAYTSQVGVNHHKIRKAIVFSNISDLLVKLENVTFKKVSNNTQPPSIIMMFSGQGTQFSKMGTELLEFEPTFRIAFMQCRDILAPLLDLDIAELLQSKGKHTEAFEQGETWVIQPLLFAIEYSLYQLLQNKGIKADVLIGHSLGEYVAACIAGVFSLDDALNMVVVRGRLMHQAKPGAMLSVLANYKDVEPILDTCSIAAVNSDRHCVLSGTLESIEHWQVTLKESGIRTKLLTSGGAYHSPLMDPILEAFHAAIKTVKFNQPTIPIVSNVTGQYLTDEVVTADYWIEHIRKTVWFSKGIEKIAETDWLNERKVFVEIGPSSGLVSFARDNVKLVAPEALQTMTKNQSEYALVQTVIARCWESGISIDWQNMQRPRMLYRTPLPHYPFQRKEYWVDRVSQADAFSAKDAKEDSKPVSECLYEPVWMAKYADVELAGASLDPKVALIFIDQQGVCRDIAAKLQANGCQVYTASMRSNEVGYISSDYYFEHNNQADYAKILNDIKKRESSLDLIIHGFNIDSETDFSCENHHADFELGAYSLLHLAQALNAEITDQKRCVLKVLGSHTLNVGHYVNPYKQALTATVRVIENEVPFIRTQLIDISDAVGNLTESDLVTVLGDVEHQVVAIKRGVSWYREYRKLPVTEQPQEFGLSSVKENNIYLLTGGSGGIAQQVAKWLSTSAPVSIVLVSRKPIPPRSHWQDILNGEDSKQKSIINTIELVESRGSQVHVYTADISVHREFEQVYNTILEQVGRPNGVFHTAGIPSGRILPLVSREEAEKVFAPKVAGSLNLLNIIDINYVDFIINFSSISALNGSIGQFDYATANAFQDALPDINPLYKTKVKSINWDTWKEVGMAVNSNIPKEYQEILEQQLDKGLSNQEGLLALTYVLTSNKRNVVVAKSSMPPNFEVPFDLTLEKSTEVQLSMAPVVAGTGTSSIEQSMKDLWLEILGVEVTSPNDDFFELGGDSLSLSKLLAHINHHWKIDLSLKQVFDKTDFSSMLTLVPSEALDTNENEYRTSLSHLWQDIIGVEVSSVHDDFFELGGDSLSLSKLVVHINHTWQINIPVKEAFEKTQFEDMLNLITSYVSDVEAEAEAEFEEGVI</sequence>
<evidence type="ECO:0000256" key="3">
    <source>
        <dbReference type="ARBA" id="ARBA00006484"/>
    </source>
</evidence>
<accession>A0ABY2VYL4</accession>
<gene>
    <name evidence="10" type="ORF">CWC20_08670</name>
</gene>
<organism evidence="10 11">
    <name type="scientific">Pseudoalteromonas aurantia</name>
    <dbReference type="NCBI Taxonomy" id="43654"/>
    <lineage>
        <taxon>Bacteria</taxon>
        <taxon>Pseudomonadati</taxon>
        <taxon>Pseudomonadota</taxon>
        <taxon>Gammaproteobacteria</taxon>
        <taxon>Alteromonadales</taxon>
        <taxon>Pseudoalteromonadaceae</taxon>
        <taxon>Pseudoalteromonas</taxon>
    </lineage>
</organism>
<keyword evidence="6" id="KW-0808">Transferase</keyword>
<dbReference type="Gene3D" id="3.30.559.30">
    <property type="entry name" value="Nonribosomal peptide synthetase, condensation domain"/>
    <property type="match status" value="1"/>
</dbReference>
<feature type="domain" description="Carrier" evidence="8">
    <location>
        <begin position="2572"/>
        <end position="2647"/>
    </location>
</feature>